<dbReference type="EMBL" id="FNQY01000012">
    <property type="protein sequence ID" value="SEA28192.1"/>
    <property type="molecule type" value="Genomic_DNA"/>
</dbReference>
<reference evidence="2 3" key="1">
    <citation type="submission" date="2016-10" db="EMBL/GenBank/DDBJ databases">
        <authorList>
            <person name="de Groot N.N."/>
        </authorList>
    </citation>
    <scope>NUCLEOTIDE SEQUENCE [LARGE SCALE GENOMIC DNA]</scope>
    <source>
        <strain evidence="2 3">Vu-144</strain>
    </source>
</reference>
<dbReference type="STRING" id="551991.SAMN05192529_11285"/>
<evidence type="ECO:0000256" key="1">
    <source>
        <dbReference type="SAM" id="MobiDB-lite"/>
    </source>
</evidence>
<accession>A0A1H3ZY26</accession>
<organism evidence="2 3">
    <name type="scientific">Arachidicoccus rhizosphaerae</name>
    <dbReference type="NCBI Taxonomy" id="551991"/>
    <lineage>
        <taxon>Bacteria</taxon>
        <taxon>Pseudomonadati</taxon>
        <taxon>Bacteroidota</taxon>
        <taxon>Chitinophagia</taxon>
        <taxon>Chitinophagales</taxon>
        <taxon>Chitinophagaceae</taxon>
        <taxon>Arachidicoccus</taxon>
    </lineage>
</organism>
<evidence type="ECO:0000313" key="2">
    <source>
        <dbReference type="EMBL" id="SEA28192.1"/>
    </source>
</evidence>
<dbReference type="OrthoDB" id="964329at2"/>
<feature type="region of interest" description="Disordered" evidence="1">
    <location>
        <begin position="33"/>
        <end position="53"/>
    </location>
</feature>
<evidence type="ECO:0000313" key="3">
    <source>
        <dbReference type="Proteomes" id="UP000199041"/>
    </source>
</evidence>
<gene>
    <name evidence="2" type="ORF">SAMN05192529_11285</name>
</gene>
<dbReference type="AlphaFoldDB" id="A0A1H3ZY26"/>
<dbReference type="Proteomes" id="UP000199041">
    <property type="component" value="Unassembled WGS sequence"/>
</dbReference>
<keyword evidence="3" id="KW-1185">Reference proteome</keyword>
<sequence length="76" mass="8817">MDTCLIELTNNNACRLLKDLEDLNIIKILRRGRDQKDEQPAGNAGQFRGELNLSDEQYKDFQTHSKNIRGEWPKSI</sequence>
<protein>
    <submittedName>
        <fullName evidence="2">Uncharacterized protein</fullName>
    </submittedName>
</protein>
<name>A0A1H3ZY26_9BACT</name>
<proteinExistence type="predicted"/>
<dbReference type="RefSeq" id="WP_091398371.1">
    <property type="nucleotide sequence ID" value="NZ_FNQY01000012.1"/>
</dbReference>